<dbReference type="GO" id="GO:0004318">
    <property type="term" value="F:enoyl-[acyl-carrier-protein] reductase (NADH) activity"/>
    <property type="evidence" value="ECO:0007669"/>
    <property type="project" value="UniProtKB-EC"/>
</dbReference>
<comment type="caution">
    <text evidence="13">The sequence shown here is derived from an EMBL/GenBank/DDBJ whole genome shotgun (WGS) entry which is preliminary data.</text>
</comment>
<name>A0A4Q9VLI2_9HYPH</name>
<evidence type="ECO:0000256" key="6">
    <source>
        <dbReference type="ARBA" id="ARBA00023098"/>
    </source>
</evidence>
<evidence type="ECO:0000256" key="12">
    <source>
        <dbReference type="PIRSR" id="PIRSR000094-3"/>
    </source>
</evidence>
<dbReference type="SUPFAM" id="SSF51735">
    <property type="entry name" value="NAD(P)-binding Rossmann-fold domains"/>
    <property type="match status" value="1"/>
</dbReference>
<dbReference type="RefSeq" id="WP_131310356.1">
    <property type="nucleotide sequence ID" value="NZ_SJFN01000022.1"/>
</dbReference>
<sequence>MLDTVTVLPQALAALAPSLAGKKGLVVGIANDQSIAWGCAKAYRAIGADLAITYLNEKADRFVRPLGEELGAELILQADVTKPGEIEAVFAEIEAKWGRLDFLLHAIAFAPMADLHGRVVDCSRDGFMLAMDVSCHSLIRMAKLAEPLMQEGGAIQTVSYLGAEKVVDNYNLMGPVKAALESVTRYLAAELGPQGIRVNTLSPGPLKTRAASGIGNFDDLISKVIERTPTHQLTSIDEVGALSAFLMTDLARSVNGELVHIDGGYNMMA</sequence>
<dbReference type="PIRSF" id="PIRSF000094">
    <property type="entry name" value="Enoyl-ACP_rdct"/>
    <property type="match status" value="1"/>
</dbReference>
<feature type="binding site" evidence="12">
    <location>
        <begin position="79"/>
        <end position="80"/>
    </location>
    <ligand>
        <name>NAD(+)</name>
        <dbReference type="ChEBI" id="CHEBI:57540"/>
    </ligand>
</feature>
<dbReference type="PANTHER" id="PTHR43159">
    <property type="entry name" value="ENOYL-[ACYL-CARRIER-PROTEIN] REDUCTASE"/>
    <property type="match status" value="1"/>
</dbReference>
<evidence type="ECO:0000256" key="9">
    <source>
        <dbReference type="PIRNR" id="PIRNR000094"/>
    </source>
</evidence>
<dbReference type="Proteomes" id="UP000292781">
    <property type="component" value="Unassembled WGS sequence"/>
</dbReference>
<dbReference type="CDD" id="cd05372">
    <property type="entry name" value="ENR_SDR"/>
    <property type="match status" value="1"/>
</dbReference>
<keyword evidence="3 9" id="KW-0444">Lipid biosynthesis</keyword>
<comment type="catalytic activity">
    <reaction evidence="8 9">
        <text>a 2,3-saturated acyl-[ACP] + NAD(+) = a (2E)-enoyl-[ACP] + NADH + H(+)</text>
        <dbReference type="Rhea" id="RHEA:10240"/>
        <dbReference type="Rhea" id="RHEA-COMP:9925"/>
        <dbReference type="Rhea" id="RHEA-COMP:9926"/>
        <dbReference type="ChEBI" id="CHEBI:15378"/>
        <dbReference type="ChEBI" id="CHEBI:57540"/>
        <dbReference type="ChEBI" id="CHEBI:57945"/>
        <dbReference type="ChEBI" id="CHEBI:78784"/>
        <dbReference type="ChEBI" id="CHEBI:78785"/>
        <dbReference type="EC" id="1.3.1.9"/>
    </reaction>
</comment>
<dbReference type="InterPro" id="IPR014358">
    <property type="entry name" value="Enoyl-ACP_Rdtase_NADH"/>
</dbReference>
<feature type="binding site" evidence="12">
    <location>
        <position position="107"/>
    </location>
    <ligand>
        <name>NAD(+)</name>
        <dbReference type="ChEBI" id="CHEBI:57540"/>
    </ligand>
</feature>
<dbReference type="InterPro" id="IPR002347">
    <property type="entry name" value="SDR_fam"/>
</dbReference>
<dbReference type="NCBIfam" id="NF005717">
    <property type="entry name" value="PRK07533.1"/>
    <property type="match status" value="1"/>
</dbReference>
<feature type="active site" description="Proton acceptor" evidence="10">
    <location>
        <position position="170"/>
    </location>
</feature>
<comment type="pathway">
    <text evidence="1">Lipid metabolism; fatty acid biosynthesis.</text>
</comment>
<evidence type="ECO:0000256" key="11">
    <source>
        <dbReference type="PIRSR" id="PIRSR000094-2"/>
    </source>
</evidence>
<dbReference type="Pfam" id="PF13561">
    <property type="entry name" value="adh_short_C2"/>
    <property type="match status" value="1"/>
</dbReference>
<dbReference type="EC" id="1.3.1.9" evidence="9"/>
<organism evidence="13 14">
    <name type="scientific">Siculibacillus lacustris</name>
    <dbReference type="NCBI Taxonomy" id="1549641"/>
    <lineage>
        <taxon>Bacteria</taxon>
        <taxon>Pseudomonadati</taxon>
        <taxon>Pseudomonadota</taxon>
        <taxon>Alphaproteobacteria</taxon>
        <taxon>Hyphomicrobiales</taxon>
        <taxon>Ancalomicrobiaceae</taxon>
        <taxon>Siculibacillus</taxon>
    </lineage>
</organism>
<dbReference type="PANTHER" id="PTHR43159:SF2">
    <property type="entry name" value="ENOYL-[ACYL-CARRIER-PROTEIN] REDUCTASE [NADH], CHLOROPLASTIC"/>
    <property type="match status" value="1"/>
</dbReference>
<keyword evidence="4" id="KW-0276">Fatty acid metabolism</keyword>
<comment type="similarity">
    <text evidence="2 9">Belongs to the short-chain dehydrogenases/reductases (SDR) family. FabI subfamily.</text>
</comment>
<dbReference type="OrthoDB" id="9803628at2"/>
<evidence type="ECO:0000313" key="13">
    <source>
        <dbReference type="EMBL" id="TBW36104.1"/>
    </source>
</evidence>
<feature type="binding site" evidence="12">
    <location>
        <position position="177"/>
    </location>
    <ligand>
        <name>NAD(+)</name>
        <dbReference type="ChEBI" id="CHEBI:57540"/>
    </ligand>
</feature>
<evidence type="ECO:0000256" key="5">
    <source>
        <dbReference type="ARBA" id="ARBA00023002"/>
    </source>
</evidence>
<accession>A0A4Q9VLI2</accession>
<evidence type="ECO:0000256" key="10">
    <source>
        <dbReference type="PIRSR" id="PIRSR000094-1"/>
    </source>
</evidence>
<feature type="binding site" evidence="12">
    <location>
        <position position="28"/>
    </location>
    <ligand>
        <name>NAD(+)</name>
        <dbReference type="ChEBI" id="CHEBI:57540"/>
    </ligand>
</feature>
<gene>
    <name evidence="13" type="primary">fabI</name>
    <name evidence="13" type="ORF">EYW49_14760</name>
</gene>
<evidence type="ECO:0000256" key="1">
    <source>
        <dbReference type="ARBA" id="ARBA00005194"/>
    </source>
</evidence>
<keyword evidence="6" id="KW-0443">Lipid metabolism</keyword>
<evidence type="ECO:0000256" key="7">
    <source>
        <dbReference type="ARBA" id="ARBA00023160"/>
    </source>
</evidence>
<keyword evidence="7 9" id="KW-0275">Fatty acid biosynthesis</keyword>
<keyword evidence="14" id="KW-1185">Reference proteome</keyword>
<dbReference type="InterPro" id="IPR036291">
    <property type="entry name" value="NAD(P)-bd_dom_sf"/>
</dbReference>
<proteinExistence type="inferred from homology"/>
<evidence type="ECO:0000256" key="8">
    <source>
        <dbReference type="ARBA" id="ARBA00048572"/>
    </source>
</evidence>
<evidence type="ECO:0000256" key="3">
    <source>
        <dbReference type="ARBA" id="ARBA00022516"/>
    </source>
</evidence>
<feature type="active site" description="Proton acceptor" evidence="10">
    <location>
        <position position="160"/>
    </location>
</feature>
<evidence type="ECO:0000256" key="4">
    <source>
        <dbReference type="ARBA" id="ARBA00022832"/>
    </source>
</evidence>
<dbReference type="Gene3D" id="3.40.50.720">
    <property type="entry name" value="NAD(P)-binding Rossmann-like Domain"/>
    <property type="match status" value="1"/>
</dbReference>
<dbReference type="GO" id="GO:0006633">
    <property type="term" value="P:fatty acid biosynthetic process"/>
    <property type="evidence" value="ECO:0007669"/>
    <property type="project" value="UniProtKB-UniPathway"/>
</dbReference>
<dbReference type="AlphaFoldDB" id="A0A4Q9VLI2"/>
<reference evidence="13 14" key="1">
    <citation type="submission" date="2019-02" db="EMBL/GenBank/DDBJ databases">
        <title>Siculibacillus lacustris gen. nov., sp. nov., a new rosette-forming bacterium isolated from a freshwater crater lake (Lake St. Ana, Romania).</title>
        <authorList>
            <person name="Felfoldi T."/>
            <person name="Marton Z."/>
            <person name="Szabo A."/>
            <person name="Mentes A."/>
            <person name="Boka K."/>
            <person name="Marialigeti K."/>
            <person name="Mathe I."/>
            <person name="Koncz M."/>
            <person name="Schumann P."/>
            <person name="Toth E."/>
        </authorList>
    </citation>
    <scope>NUCLEOTIDE SEQUENCE [LARGE SCALE GENOMIC DNA]</scope>
    <source>
        <strain evidence="13 14">SA-279</strain>
    </source>
</reference>
<dbReference type="EMBL" id="SJFN01000022">
    <property type="protein sequence ID" value="TBW36104.1"/>
    <property type="molecule type" value="Genomic_DNA"/>
</dbReference>
<dbReference type="UniPathway" id="UPA00094"/>
<keyword evidence="9 12" id="KW-0520">NAD</keyword>
<feature type="binding site" evidence="12">
    <location>
        <begin position="34"/>
        <end position="35"/>
    </location>
    <ligand>
        <name>NAD(+)</name>
        <dbReference type="ChEBI" id="CHEBI:57540"/>
    </ligand>
</feature>
<keyword evidence="5 9" id="KW-0560">Oxidoreductase</keyword>
<dbReference type="PRINTS" id="PR00081">
    <property type="entry name" value="GDHRDH"/>
</dbReference>
<evidence type="ECO:0000313" key="14">
    <source>
        <dbReference type="Proteomes" id="UP000292781"/>
    </source>
</evidence>
<feature type="binding site" evidence="11">
    <location>
        <position position="110"/>
    </location>
    <ligand>
        <name>substrate</name>
    </ligand>
</feature>
<protein>
    <recommendedName>
        <fullName evidence="9">Enoyl-[acyl-carrier-protein] reductase [NADH]</fullName>
        <ecNumber evidence="9">1.3.1.9</ecNumber>
    </recommendedName>
</protein>
<evidence type="ECO:0000256" key="2">
    <source>
        <dbReference type="ARBA" id="ARBA00009233"/>
    </source>
</evidence>